<evidence type="ECO:0000313" key="2">
    <source>
        <dbReference type="EMBL" id="QQG35629.1"/>
    </source>
</evidence>
<dbReference type="CDD" id="cd06257">
    <property type="entry name" value="DnaJ"/>
    <property type="match status" value="1"/>
</dbReference>
<dbReference type="PRINTS" id="PR00625">
    <property type="entry name" value="JDOMAIN"/>
</dbReference>
<dbReference type="EMBL" id="CP066681">
    <property type="protein sequence ID" value="QQG35629.1"/>
    <property type="molecule type" value="Genomic_DNA"/>
</dbReference>
<dbReference type="InterPro" id="IPR001623">
    <property type="entry name" value="DnaJ_domain"/>
</dbReference>
<dbReference type="AlphaFoldDB" id="A0A7T5UFX5"/>
<protein>
    <submittedName>
        <fullName evidence="2">DnaJ domain-containing protein</fullName>
    </submittedName>
</protein>
<evidence type="ECO:0000259" key="1">
    <source>
        <dbReference type="PROSITE" id="PS50076"/>
    </source>
</evidence>
<dbReference type="Gene3D" id="1.10.287.110">
    <property type="entry name" value="DnaJ domain"/>
    <property type="match status" value="1"/>
</dbReference>
<evidence type="ECO:0000313" key="3">
    <source>
        <dbReference type="Proteomes" id="UP000595362"/>
    </source>
</evidence>
<proteinExistence type="predicted"/>
<dbReference type="InterPro" id="IPR036869">
    <property type="entry name" value="J_dom_sf"/>
</dbReference>
<dbReference type="PROSITE" id="PS50076">
    <property type="entry name" value="DNAJ_2"/>
    <property type="match status" value="1"/>
</dbReference>
<dbReference type="SUPFAM" id="SSF46565">
    <property type="entry name" value="Chaperone J-domain"/>
    <property type="match status" value="1"/>
</dbReference>
<organism evidence="2 3">
    <name type="scientific">Micavibrio aeruginosavorus</name>
    <dbReference type="NCBI Taxonomy" id="349221"/>
    <lineage>
        <taxon>Bacteria</taxon>
        <taxon>Pseudomonadati</taxon>
        <taxon>Bdellovibrionota</taxon>
        <taxon>Bdellovibrionia</taxon>
        <taxon>Bdellovibrionales</taxon>
        <taxon>Pseudobdellovibrionaceae</taxon>
        <taxon>Micavibrio</taxon>
    </lineage>
</organism>
<dbReference type="Pfam" id="PF00226">
    <property type="entry name" value="DnaJ"/>
    <property type="match status" value="1"/>
</dbReference>
<reference evidence="2 3" key="1">
    <citation type="submission" date="2020-07" db="EMBL/GenBank/DDBJ databases">
        <title>Huge and variable diversity of episymbiotic CPR bacteria and DPANN archaea in groundwater ecosystems.</title>
        <authorList>
            <person name="He C.Y."/>
            <person name="Keren R."/>
            <person name="Whittaker M."/>
            <person name="Farag I.F."/>
            <person name="Doudna J."/>
            <person name="Cate J.H.D."/>
            <person name="Banfield J.F."/>
        </authorList>
    </citation>
    <scope>NUCLEOTIDE SEQUENCE [LARGE SCALE GENOMIC DNA]</scope>
    <source>
        <strain evidence="2">NC_groundwater_70_Ag_B-0.1um_54_66</strain>
    </source>
</reference>
<accession>A0A7T5UFX5</accession>
<name>A0A7T5UFX5_9BACT</name>
<dbReference type="Proteomes" id="UP000595362">
    <property type="component" value="Chromosome"/>
</dbReference>
<gene>
    <name evidence="2" type="ORF">HYS17_08895</name>
</gene>
<dbReference type="SMART" id="SM00271">
    <property type="entry name" value="DnaJ"/>
    <property type="match status" value="1"/>
</dbReference>
<sequence length="176" mass="20630">MPGCTAKGEYKAPRDRSLAGHYMFCLTHVQEYNKAWDFFSGMSSREIEEHIVRSTLWDRPTRRYDTEAAMAEKLKAQAWKTYHFTDSEPSKDHYRKAAAPERHTPETDALAIFGLSPPVDMNIIKTRYKELVKKYHPDVNPGNRQAEEMIKTINMSYTILRLAYEKFEKFEESKNK</sequence>
<feature type="domain" description="J" evidence="1">
    <location>
        <begin position="108"/>
        <end position="171"/>
    </location>
</feature>